<name>R7QIT9_CHOCR</name>
<sequence>MAKGKIVSIANQRVQDLPRSCQLPTIEPFRKRANERHAGVTGKIRREMAPFLWYSVMGIPQSINPDDDPFVQLLLMIDFLQRKLLGINQKPEVASKTREDISDTARLGYEVGKKAATVLNCAVNTKLHRTMRHISDHYLDFGCFRKGATDGNETLHKATKLAYRSTNKQLSKIAPQLLSARAIIETKKHDAHGSQSRSQLLLTRRPVVLSNKNMPEPCTAQEAAESVIPEGHVDRFVLLLEQDIEDTDSSEDAEKAITRSLQPSTNLAIYRVAKSIRFLATVPWCLEQSFSQTIYAGYNVFGYARQDAIQYKKDGGQIHFGVVQAIFSHAATAKSRIALVRRLEATTPDNGNVKVVLEFGNERLKYVQYKGDVKLDCVLPSSLFRPAMLIPDPWVVSKLYGLQRRMNDLPDTPTTRKNMRFFEVAGFKYTSLPEQVCV</sequence>
<gene>
    <name evidence="1" type="ORF">CHC_T00005621001</name>
</gene>
<reference evidence="2" key="1">
    <citation type="journal article" date="2013" name="Proc. Natl. Acad. Sci. U.S.A.">
        <title>Genome structure and metabolic features in the red seaweed Chondrus crispus shed light on evolution of the Archaeplastida.</title>
        <authorList>
            <person name="Collen J."/>
            <person name="Porcel B."/>
            <person name="Carre W."/>
            <person name="Ball S.G."/>
            <person name="Chaparro C."/>
            <person name="Tonon T."/>
            <person name="Barbeyron T."/>
            <person name="Michel G."/>
            <person name="Noel B."/>
            <person name="Valentin K."/>
            <person name="Elias M."/>
            <person name="Artiguenave F."/>
            <person name="Arun A."/>
            <person name="Aury J.M."/>
            <person name="Barbosa-Neto J.F."/>
            <person name="Bothwell J.H."/>
            <person name="Bouget F.Y."/>
            <person name="Brillet L."/>
            <person name="Cabello-Hurtado F."/>
            <person name="Capella-Gutierrez S."/>
            <person name="Charrier B."/>
            <person name="Cladiere L."/>
            <person name="Cock J.M."/>
            <person name="Coelho S.M."/>
            <person name="Colleoni C."/>
            <person name="Czjzek M."/>
            <person name="Da Silva C."/>
            <person name="Delage L."/>
            <person name="Denoeud F."/>
            <person name="Deschamps P."/>
            <person name="Dittami S.M."/>
            <person name="Gabaldon T."/>
            <person name="Gachon C.M."/>
            <person name="Groisillier A."/>
            <person name="Herve C."/>
            <person name="Jabbari K."/>
            <person name="Katinka M."/>
            <person name="Kloareg B."/>
            <person name="Kowalczyk N."/>
            <person name="Labadie K."/>
            <person name="Leblanc C."/>
            <person name="Lopez P.J."/>
            <person name="McLachlan D.H."/>
            <person name="Meslet-Cladiere L."/>
            <person name="Moustafa A."/>
            <person name="Nehr Z."/>
            <person name="Nyvall Collen P."/>
            <person name="Panaud O."/>
            <person name="Partensky F."/>
            <person name="Poulain J."/>
            <person name="Rensing S.A."/>
            <person name="Rousvoal S."/>
            <person name="Samson G."/>
            <person name="Symeonidi A."/>
            <person name="Weissenbach J."/>
            <person name="Zambounis A."/>
            <person name="Wincker P."/>
            <person name="Boyen C."/>
        </authorList>
    </citation>
    <scope>NUCLEOTIDE SEQUENCE [LARGE SCALE GENOMIC DNA]</scope>
    <source>
        <strain evidence="2">cv. Stackhouse</strain>
    </source>
</reference>
<dbReference type="OrthoDB" id="10498446at2759"/>
<evidence type="ECO:0000313" key="2">
    <source>
        <dbReference type="Proteomes" id="UP000012073"/>
    </source>
</evidence>
<accession>R7QIT9</accession>
<dbReference type="RefSeq" id="XP_005717210.1">
    <property type="nucleotide sequence ID" value="XM_005717153.1"/>
</dbReference>
<dbReference type="AlphaFoldDB" id="R7QIT9"/>
<dbReference type="EMBL" id="HG001835">
    <property type="protein sequence ID" value="CDF37391.1"/>
    <property type="molecule type" value="Genomic_DNA"/>
</dbReference>
<dbReference type="Proteomes" id="UP000012073">
    <property type="component" value="Unassembled WGS sequence"/>
</dbReference>
<organism evidence="1 2">
    <name type="scientific">Chondrus crispus</name>
    <name type="common">Carrageen Irish moss</name>
    <name type="synonym">Polymorpha crispa</name>
    <dbReference type="NCBI Taxonomy" id="2769"/>
    <lineage>
        <taxon>Eukaryota</taxon>
        <taxon>Rhodophyta</taxon>
        <taxon>Florideophyceae</taxon>
        <taxon>Rhodymeniophycidae</taxon>
        <taxon>Gigartinales</taxon>
        <taxon>Gigartinaceae</taxon>
        <taxon>Chondrus</taxon>
    </lineage>
</organism>
<dbReference type="GeneID" id="17324927"/>
<protein>
    <submittedName>
        <fullName evidence="1">Uncharacterized protein</fullName>
    </submittedName>
</protein>
<dbReference type="KEGG" id="ccp:CHC_T00005621001"/>
<keyword evidence="2" id="KW-1185">Reference proteome</keyword>
<dbReference type="Gramene" id="CDF37391">
    <property type="protein sequence ID" value="CDF37391"/>
    <property type="gene ID" value="CHC_T00005621001"/>
</dbReference>
<proteinExistence type="predicted"/>
<evidence type="ECO:0000313" key="1">
    <source>
        <dbReference type="EMBL" id="CDF37391.1"/>
    </source>
</evidence>